<dbReference type="PhylomeDB" id="B3M5B1"/>
<feature type="signal peptide" evidence="9">
    <location>
        <begin position="1"/>
        <end position="19"/>
    </location>
</feature>
<keyword evidence="9" id="KW-0732">Signal</keyword>
<dbReference type="InterPro" id="IPR052192">
    <property type="entry name" value="Insect_Ionotropic_Sensory_Rcpt"/>
</dbReference>
<accession>B3M5B1</accession>
<evidence type="ECO:0000256" key="7">
    <source>
        <dbReference type="ARBA" id="ARBA00023180"/>
    </source>
</evidence>
<gene>
    <name evidence="10" type="primary">Dana\GF20056</name>
    <name evidence="10" type="synonym">dana_GLEANR_22461</name>
    <name evidence="10" type="ORF">GF20056</name>
</gene>
<keyword evidence="3 8" id="KW-0812">Transmembrane</keyword>
<evidence type="ECO:0000256" key="6">
    <source>
        <dbReference type="ARBA" id="ARBA00023170"/>
    </source>
</evidence>
<keyword evidence="6" id="KW-0675">Receptor</keyword>
<evidence type="ECO:0000256" key="4">
    <source>
        <dbReference type="ARBA" id="ARBA00022989"/>
    </source>
</evidence>
<dbReference type="EMBL" id="CH902618">
    <property type="protein sequence ID" value="EDV40616.1"/>
    <property type="molecule type" value="Genomic_DNA"/>
</dbReference>
<feature type="transmembrane region" description="Helical" evidence="8">
    <location>
        <begin position="347"/>
        <end position="366"/>
    </location>
</feature>
<dbReference type="AlphaFoldDB" id="B3M5B1"/>
<feature type="transmembrane region" description="Helical" evidence="8">
    <location>
        <begin position="288"/>
        <end position="306"/>
    </location>
</feature>
<name>B3M5B1_DROAN</name>
<evidence type="ECO:0000256" key="1">
    <source>
        <dbReference type="ARBA" id="ARBA00004651"/>
    </source>
</evidence>
<evidence type="ECO:0008006" key="12">
    <source>
        <dbReference type="Google" id="ProtNLM"/>
    </source>
</evidence>
<dbReference type="SUPFAM" id="SSF53850">
    <property type="entry name" value="Periplasmic binding protein-like II"/>
    <property type="match status" value="1"/>
</dbReference>
<evidence type="ECO:0000313" key="11">
    <source>
        <dbReference type="Proteomes" id="UP000007801"/>
    </source>
</evidence>
<keyword evidence="7" id="KW-0325">Glycoprotein</keyword>
<feature type="transmembrane region" description="Helical" evidence="8">
    <location>
        <begin position="537"/>
        <end position="558"/>
    </location>
</feature>
<dbReference type="CTD" id="317838"/>
<protein>
    <recommendedName>
        <fullName evidence="12">Ionotropic glutamate receptor C-terminal domain-containing protein</fullName>
    </recommendedName>
</protein>
<evidence type="ECO:0000256" key="8">
    <source>
        <dbReference type="SAM" id="Phobius"/>
    </source>
</evidence>
<keyword evidence="11" id="KW-1185">Reference proteome</keyword>
<dbReference type="Gene3D" id="1.10.287.70">
    <property type="match status" value="1"/>
</dbReference>
<dbReference type="PANTHER" id="PTHR42643:SF39">
    <property type="entry name" value="IONOTROPIC RECEPTOR 56A-RELATED"/>
    <property type="match status" value="1"/>
</dbReference>
<sequence length="563" mass="66005">MCSSLGFLVIILLLNTVAGWPVDEVIRQLNRDLDRQLNVYFDCQDQELSIDQSVSALHLNTYLPMERLMGRFSENALIIACLSETTENQTLAGVKEFLWALQHLPVLYITRNRAVDFGKALKQGFLHVLALDVTNGSLFTYKPYPHIELHQVEEIKDFRHLTKLRNLQGEPVRISVETMSPRCFHYKNRHGKEVYAGYMYKLIQGFINTYNGTETYVLKDQDPIPYTIGFKILQNGDVDIVPRILFNFNWTYFYRSYVLYNVNSYFIVPWAEPLPKSLYFIRTFRCNVWIALILSFIYASIGIWWIKFRKQNAASTSLASTFMDVLQLMVQLPNHNRWHFSLGLRHVLPFLVLFPVGFVLTNMYTAQLSSSLTTGLYKQQIDSFDDMVNGKFNLLLESLDTEVLLSMSKRNYIQPGLQNIVRETSLEEVLYLRKNLNTSYSYLAFGDRIEFELSQQQYLRVPLFKILPEIFVQRLFFIPLRHGLPYVELFNDYLQRIWESGIYQKLRLNAYLEGISSGEITFRKSTTWETQVFNMEFYYFAYILLAVGWLFGGVIFMIEKWRG</sequence>
<evidence type="ECO:0000256" key="3">
    <source>
        <dbReference type="ARBA" id="ARBA00022692"/>
    </source>
</evidence>
<dbReference type="Proteomes" id="UP000007801">
    <property type="component" value="Unassembled WGS sequence"/>
</dbReference>
<dbReference type="GeneID" id="6502780"/>
<keyword evidence="4 8" id="KW-1133">Transmembrane helix</keyword>
<dbReference type="OrthoDB" id="7969653at2759"/>
<dbReference type="HOGENOM" id="CLU_028766_1_0_1"/>
<dbReference type="KEGG" id="dan:6502780"/>
<organism evidence="10 11">
    <name type="scientific">Drosophila ananassae</name>
    <name type="common">Fruit fly</name>
    <dbReference type="NCBI Taxonomy" id="7217"/>
    <lineage>
        <taxon>Eukaryota</taxon>
        <taxon>Metazoa</taxon>
        <taxon>Ecdysozoa</taxon>
        <taxon>Arthropoda</taxon>
        <taxon>Hexapoda</taxon>
        <taxon>Insecta</taxon>
        <taxon>Pterygota</taxon>
        <taxon>Neoptera</taxon>
        <taxon>Endopterygota</taxon>
        <taxon>Diptera</taxon>
        <taxon>Brachycera</taxon>
        <taxon>Muscomorpha</taxon>
        <taxon>Ephydroidea</taxon>
        <taxon>Drosophilidae</taxon>
        <taxon>Drosophila</taxon>
        <taxon>Sophophora</taxon>
    </lineage>
</organism>
<feature type="chain" id="PRO_5002792399" description="Ionotropic glutamate receptor C-terminal domain-containing protein" evidence="9">
    <location>
        <begin position="20"/>
        <end position="563"/>
    </location>
</feature>
<dbReference type="PANTHER" id="PTHR42643">
    <property type="entry name" value="IONOTROPIC RECEPTOR 20A-RELATED"/>
    <property type="match status" value="1"/>
</dbReference>
<evidence type="ECO:0000256" key="9">
    <source>
        <dbReference type="SAM" id="SignalP"/>
    </source>
</evidence>
<proteinExistence type="predicted"/>
<evidence type="ECO:0000256" key="2">
    <source>
        <dbReference type="ARBA" id="ARBA00022475"/>
    </source>
</evidence>
<keyword evidence="2" id="KW-1003">Cell membrane</keyword>
<dbReference type="InParanoid" id="B3M5B1"/>
<comment type="subcellular location">
    <subcellularLocation>
        <location evidence="1">Cell membrane</location>
        <topology evidence="1">Multi-pass membrane protein</topology>
    </subcellularLocation>
</comment>
<evidence type="ECO:0000256" key="5">
    <source>
        <dbReference type="ARBA" id="ARBA00023136"/>
    </source>
</evidence>
<evidence type="ECO:0000313" key="10">
    <source>
        <dbReference type="EMBL" id="EDV40616.1"/>
    </source>
</evidence>
<dbReference type="GO" id="GO:0005886">
    <property type="term" value="C:plasma membrane"/>
    <property type="evidence" value="ECO:0007669"/>
    <property type="project" value="UniProtKB-SubCell"/>
</dbReference>
<dbReference type="OMA" id="CTYILLA"/>
<dbReference type="FunCoup" id="B3M5B1">
    <property type="interactions" value="3"/>
</dbReference>
<dbReference type="eggNOG" id="ENOG502SWDH">
    <property type="taxonomic scope" value="Eukaryota"/>
</dbReference>
<reference evidence="10 11" key="1">
    <citation type="journal article" date="2007" name="Nature">
        <title>Evolution of genes and genomes on the Drosophila phylogeny.</title>
        <authorList>
            <consortium name="Drosophila 12 Genomes Consortium"/>
            <person name="Clark A.G."/>
            <person name="Eisen M.B."/>
            <person name="Smith D.R."/>
            <person name="Bergman C.M."/>
            <person name="Oliver B."/>
            <person name="Markow T.A."/>
            <person name="Kaufman T.C."/>
            <person name="Kellis M."/>
            <person name="Gelbart W."/>
            <person name="Iyer V.N."/>
            <person name="Pollard D.A."/>
            <person name="Sackton T.B."/>
            <person name="Larracuente A.M."/>
            <person name="Singh N.D."/>
            <person name="Abad J.P."/>
            <person name="Abt D.N."/>
            <person name="Adryan B."/>
            <person name="Aguade M."/>
            <person name="Akashi H."/>
            <person name="Anderson W.W."/>
            <person name="Aquadro C.F."/>
            <person name="Ardell D.H."/>
            <person name="Arguello R."/>
            <person name="Artieri C.G."/>
            <person name="Barbash D.A."/>
            <person name="Barker D."/>
            <person name="Barsanti P."/>
            <person name="Batterham P."/>
            <person name="Batzoglou S."/>
            <person name="Begun D."/>
            <person name="Bhutkar A."/>
            <person name="Blanco E."/>
            <person name="Bosak S.A."/>
            <person name="Bradley R.K."/>
            <person name="Brand A.D."/>
            <person name="Brent M.R."/>
            <person name="Brooks A.N."/>
            <person name="Brown R.H."/>
            <person name="Butlin R.K."/>
            <person name="Caggese C."/>
            <person name="Calvi B.R."/>
            <person name="Bernardo de Carvalho A."/>
            <person name="Caspi A."/>
            <person name="Castrezana S."/>
            <person name="Celniker S.E."/>
            <person name="Chang J.L."/>
            <person name="Chapple C."/>
            <person name="Chatterji S."/>
            <person name="Chinwalla A."/>
            <person name="Civetta A."/>
            <person name="Clifton S.W."/>
            <person name="Comeron J.M."/>
            <person name="Costello J.C."/>
            <person name="Coyne J.A."/>
            <person name="Daub J."/>
            <person name="David R.G."/>
            <person name="Delcher A.L."/>
            <person name="Delehaunty K."/>
            <person name="Do C.B."/>
            <person name="Ebling H."/>
            <person name="Edwards K."/>
            <person name="Eickbush T."/>
            <person name="Evans J.D."/>
            <person name="Filipski A."/>
            <person name="Findeiss S."/>
            <person name="Freyhult E."/>
            <person name="Fulton L."/>
            <person name="Fulton R."/>
            <person name="Garcia A.C."/>
            <person name="Gardiner A."/>
            <person name="Garfield D.A."/>
            <person name="Garvin B.E."/>
            <person name="Gibson G."/>
            <person name="Gilbert D."/>
            <person name="Gnerre S."/>
            <person name="Godfrey J."/>
            <person name="Good R."/>
            <person name="Gotea V."/>
            <person name="Gravely B."/>
            <person name="Greenberg A.J."/>
            <person name="Griffiths-Jones S."/>
            <person name="Gross S."/>
            <person name="Guigo R."/>
            <person name="Gustafson E.A."/>
            <person name="Haerty W."/>
            <person name="Hahn M.W."/>
            <person name="Halligan D.L."/>
            <person name="Halpern A.L."/>
            <person name="Halter G.M."/>
            <person name="Han M.V."/>
            <person name="Heger A."/>
            <person name="Hillier L."/>
            <person name="Hinrichs A.S."/>
            <person name="Holmes I."/>
            <person name="Hoskins R.A."/>
            <person name="Hubisz M.J."/>
            <person name="Hultmark D."/>
            <person name="Huntley M.A."/>
            <person name="Jaffe D.B."/>
            <person name="Jagadeeshan S."/>
            <person name="Jeck W.R."/>
            <person name="Johnson J."/>
            <person name="Jones C.D."/>
            <person name="Jordan W.C."/>
            <person name="Karpen G.H."/>
            <person name="Kataoka E."/>
            <person name="Keightley P.D."/>
            <person name="Kheradpour P."/>
            <person name="Kirkness E.F."/>
            <person name="Koerich L.B."/>
            <person name="Kristiansen K."/>
            <person name="Kudrna D."/>
            <person name="Kulathinal R.J."/>
            <person name="Kumar S."/>
            <person name="Kwok R."/>
            <person name="Lander E."/>
            <person name="Langley C.H."/>
            <person name="Lapoint R."/>
            <person name="Lazzaro B.P."/>
            <person name="Lee S.J."/>
            <person name="Levesque L."/>
            <person name="Li R."/>
            <person name="Lin C.F."/>
            <person name="Lin M.F."/>
            <person name="Lindblad-Toh K."/>
            <person name="Llopart A."/>
            <person name="Long M."/>
            <person name="Low L."/>
            <person name="Lozovsky E."/>
            <person name="Lu J."/>
            <person name="Luo M."/>
            <person name="Machado C.A."/>
            <person name="Makalowski W."/>
            <person name="Marzo M."/>
            <person name="Matsuda M."/>
            <person name="Matzkin L."/>
            <person name="McAllister B."/>
            <person name="McBride C.S."/>
            <person name="McKernan B."/>
            <person name="McKernan K."/>
            <person name="Mendez-Lago M."/>
            <person name="Minx P."/>
            <person name="Mollenhauer M.U."/>
            <person name="Montooth K."/>
            <person name="Mount S.M."/>
            <person name="Mu X."/>
            <person name="Myers E."/>
            <person name="Negre B."/>
            <person name="Newfeld S."/>
            <person name="Nielsen R."/>
            <person name="Noor M.A."/>
            <person name="O'Grady P."/>
            <person name="Pachter L."/>
            <person name="Papaceit M."/>
            <person name="Parisi M.J."/>
            <person name="Parisi M."/>
            <person name="Parts L."/>
            <person name="Pedersen J.S."/>
            <person name="Pesole G."/>
            <person name="Phillippy A.M."/>
            <person name="Ponting C.P."/>
            <person name="Pop M."/>
            <person name="Porcelli D."/>
            <person name="Powell J.R."/>
            <person name="Prohaska S."/>
            <person name="Pruitt K."/>
            <person name="Puig M."/>
            <person name="Quesneville H."/>
            <person name="Ram K.R."/>
            <person name="Rand D."/>
            <person name="Rasmussen M.D."/>
            <person name="Reed L.K."/>
            <person name="Reenan R."/>
            <person name="Reily A."/>
            <person name="Remington K.A."/>
            <person name="Rieger T.T."/>
            <person name="Ritchie M.G."/>
            <person name="Robin C."/>
            <person name="Rogers Y.H."/>
            <person name="Rohde C."/>
            <person name="Rozas J."/>
            <person name="Rubenfield M.J."/>
            <person name="Ruiz A."/>
            <person name="Russo S."/>
            <person name="Salzberg S.L."/>
            <person name="Sanchez-Gracia A."/>
            <person name="Saranga D.J."/>
            <person name="Sato H."/>
            <person name="Schaeffer S.W."/>
            <person name="Schatz M.C."/>
            <person name="Schlenke T."/>
            <person name="Schwartz R."/>
            <person name="Segarra C."/>
            <person name="Singh R.S."/>
            <person name="Sirot L."/>
            <person name="Sirota M."/>
            <person name="Sisneros N.B."/>
            <person name="Smith C.D."/>
            <person name="Smith T.F."/>
            <person name="Spieth J."/>
            <person name="Stage D.E."/>
            <person name="Stark A."/>
            <person name="Stephan W."/>
            <person name="Strausberg R.L."/>
            <person name="Strempel S."/>
            <person name="Sturgill D."/>
            <person name="Sutton G."/>
            <person name="Sutton G.G."/>
            <person name="Tao W."/>
            <person name="Teichmann S."/>
            <person name="Tobari Y.N."/>
            <person name="Tomimura Y."/>
            <person name="Tsolas J.M."/>
            <person name="Valente V.L."/>
            <person name="Venter E."/>
            <person name="Venter J.C."/>
            <person name="Vicario S."/>
            <person name="Vieira F.G."/>
            <person name="Vilella A.J."/>
            <person name="Villasante A."/>
            <person name="Walenz B."/>
            <person name="Wang J."/>
            <person name="Wasserman M."/>
            <person name="Watts T."/>
            <person name="Wilson D."/>
            <person name="Wilson R.K."/>
            <person name="Wing R.A."/>
            <person name="Wolfner M.F."/>
            <person name="Wong A."/>
            <person name="Wong G.K."/>
            <person name="Wu C.I."/>
            <person name="Wu G."/>
            <person name="Yamamoto D."/>
            <person name="Yang H.P."/>
            <person name="Yang S.P."/>
            <person name="Yorke J.A."/>
            <person name="Yoshida K."/>
            <person name="Zdobnov E."/>
            <person name="Zhang P."/>
            <person name="Zhang Y."/>
            <person name="Zimin A.V."/>
            <person name="Baldwin J."/>
            <person name="Abdouelleil A."/>
            <person name="Abdulkadir J."/>
            <person name="Abebe A."/>
            <person name="Abera B."/>
            <person name="Abreu J."/>
            <person name="Acer S.C."/>
            <person name="Aftuck L."/>
            <person name="Alexander A."/>
            <person name="An P."/>
            <person name="Anderson E."/>
            <person name="Anderson S."/>
            <person name="Arachi H."/>
            <person name="Azer M."/>
            <person name="Bachantsang P."/>
            <person name="Barry A."/>
            <person name="Bayul T."/>
            <person name="Berlin A."/>
            <person name="Bessette D."/>
            <person name="Bloom T."/>
            <person name="Blye J."/>
            <person name="Boguslavskiy L."/>
            <person name="Bonnet C."/>
            <person name="Boukhgalter B."/>
            <person name="Bourzgui I."/>
            <person name="Brown A."/>
            <person name="Cahill P."/>
            <person name="Channer S."/>
            <person name="Cheshatsang Y."/>
            <person name="Chuda L."/>
            <person name="Citroen M."/>
            <person name="Collymore A."/>
            <person name="Cooke P."/>
            <person name="Costello M."/>
            <person name="D'Aco K."/>
            <person name="Daza R."/>
            <person name="De Haan G."/>
            <person name="DeGray S."/>
            <person name="DeMaso C."/>
            <person name="Dhargay N."/>
            <person name="Dooley K."/>
            <person name="Dooley E."/>
            <person name="Doricent M."/>
            <person name="Dorje P."/>
            <person name="Dorjee K."/>
            <person name="Dupes A."/>
            <person name="Elong R."/>
            <person name="Falk J."/>
            <person name="Farina A."/>
            <person name="Faro S."/>
            <person name="Ferguson D."/>
            <person name="Fisher S."/>
            <person name="Foley C.D."/>
            <person name="Franke A."/>
            <person name="Friedrich D."/>
            <person name="Gadbois L."/>
            <person name="Gearin G."/>
            <person name="Gearin C.R."/>
            <person name="Giannoukos G."/>
            <person name="Goode T."/>
            <person name="Graham J."/>
            <person name="Grandbois E."/>
            <person name="Grewal S."/>
            <person name="Gyaltsen K."/>
            <person name="Hafez N."/>
            <person name="Hagos B."/>
            <person name="Hall J."/>
            <person name="Henson C."/>
            <person name="Hollinger A."/>
            <person name="Honan T."/>
            <person name="Huard M.D."/>
            <person name="Hughes L."/>
            <person name="Hurhula B."/>
            <person name="Husby M.E."/>
            <person name="Kamat A."/>
            <person name="Kanga B."/>
            <person name="Kashin S."/>
            <person name="Khazanovich D."/>
            <person name="Kisner P."/>
            <person name="Lance K."/>
            <person name="Lara M."/>
            <person name="Lee W."/>
            <person name="Lennon N."/>
            <person name="Letendre F."/>
            <person name="LeVine R."/>
            <person name="Lipovsky A."/>
            <person name="Liu X."/>
            <person name="Liu J."/>
            <person name="Liu S."/>
            <person name="Lokyitsang T."/>
            <person name="Lokyitsang Y."/>
            <person name="Lubonja R."/>
            <person name="Lui A."/>
            <person name="MacDonald P."/>
            <person name="Magnisalis V."/>
            <person name="Maru K."/>
            <person name="Matthews C."/>
            <person name="McCusker W."/>
            <person name="McDonough S."/>
            <person name="Mehta T."/>
            <person name="Meldrim J."/>
            <person name="Meneus L."/>
            <person name="Mihai O."/>
            <person name="Mihalev A."/>
            <person name="Mihova T."/>
            <person name="Mittelman R."/>
            <person name="Mlenga V."/>
            <person name="Montmayeur A."/>
            <person name="Mulrain L."/>
            <person name="Navidi A."/>
            <person name="Naylor J."/>
            <person name="Negash T."/>
            <person name="Nguyen T."/>
            <person name="Nguyen N."/>
            <person name="Nicol R."/>
            <person name="Norbu C."/>
            <person name="Norbu N."/>
            <person name="Novod N."/>
            <person name="O'Neill B."/>
            <person name="Osman S."/>
            <person name="Markiewicz E."/>
            <person name="Oyono O.L."/>
            <person name="Patti C."/>
            <person name="Phunkhang P."/>
            <person name="Pierre F."/>
            <person name="Priest M."/>
            <person name="Raghuraman S."/>
            <person name="Rege F."/>
            <person name="Reyes R."/>
            <person name="Rise C."/>
            <person name="Rogov P."/>
            <person name="Ross K."/>
            <person name="Ryan E."/>
            <person name="Settipalli S."/>
            <person name="Shea T."/>
            <person name="Sherpa N."/>
            <person name="Shi L."/>
            <person name="Shih D."/>
            <person name="Sparrow T."/>
            <person name="Spaulding J."/>
            <person name="Stalker J."/>
            <person name="Stange-Thomann N."/>
            <person name="Stavropoulos S."/>
            <person name="Stone C."/>
            <person name="Strader C."/>
            <person name="Tesfaye S."/>
            <person name="Thomson T."/>
            <person name="Thoulutsang Y."/>
            <person name="Thoulutsang D."/>
            <person name="Topham K."/>
            <person name="Topping I."/>
            <person name="Tsamla T."/>
            <person name="Vassiliev H."/>
            <person name="Vo A."/>
            <person name="Wangchuk T."/>
            <person name="Wangdi T."/>
            <person name="Weiand M."/>
            <person name="Wilkinson J."/>
            <person name="Wilson A."/>
            <person name="Yadav S."/>
            <person name="Young G."/>
            <person name="Yu Q."/>
            <person name="Zembek L."/>
            <person name="Zhong D."/>
            <person name="Zimmer A."/>
            <person name="Zwirko Z."/>
            <person name="Jaffe D.B."/>
            <person name="Alvarez P."/>
            <person name="Brockman W."/>
            <person name="Butler J."/>
            <person name="Chin C."/>
            <person name="Gnerre S."/>
            <person name="Grabherr M."/>
            <person name="Kleber M."/>
            <person name="Mauceli E."/>
            <person name="MacCallum I."/>
        </authorList>
    </citation>
    <scope>NUCLEOTIDE SEQUENCE [LARGE SCALE GENOMIC DNA]</scope>
    <source>
        <strain evidence="11">Tucson 14024-0371.13</strain>
    </source>
</reference>
<keyword evidence="5 8" id="KW-0472">Membrane</keyword>